<dbReference type="CDD" id="cd07377">
    <property type="entry name" value="WHTH_GntR"/>
    <property type="match status" value="1"/>
</dbReference>
<dbReference type="Proteomes" id="UP000824105">
    <property type="component" value="Unassembled WGS sequence"/>
</dbReference>
<evidence type="ECO:0000259" key="4">
    <source>
        <dbReference type="PROSITE" id="PS50949"/>
    </source>
</evidence>
<dbReference type="InterPro" id="IPR008920">
    <property type="entry name" value="TF_FadR/GntR_C"/>
</dbReference>
<dbReference type="Gene3D" id="1.20.120.530">
    <property type="entry name" value="GntR ligand-binding domain-like"/>
    <property type="match status" value="1"/>
</dbReference>
<gene>
    <name evidence="5" type="ORF">H9724_00685</name>
</gene>
<dbReference type="Gene3D" id="1.10.10.10">
    <property type="entry name" value="Winged helix-like DNA-binding domain superfamily/Winged helix DNA-binding domain"/>
    <property type="match status" value="1"/>
</dbReference>
<comment type="caution">
    <text evidence="5">The sequence shown here is derived from an EMBL/GenBank/DDBJ whole genome shotgun (WGS) entry which is preliminary data.</text>
</comment>
<dbReference type="PANTHER" id="PTHR43537">
    <property type="entry name" value="TRANSCRIPTIONAL REGULATOR, GNTR FAMILY"/>
    <property type="match status" value="1"/>
</dbReference>
<dbReference type="PANTHER" id="PTHR43537:SF24">
    <property type="entry name" value="GLUCONATE OPERON TRANSCRIPTIONAL REPRESSOR"/>
    <property type="match status" value="1"/>
</dbReference>
<dbReference type="PROSITE" id="PS50949">
    <property type="entry name" value="HTH_GNTR"/>
    <property type="match status" value="1"/>
</dbReference>
<evidence type="ECO:0000313" key="5">
    <source>
        <dbReference type="EMBL" id="HIZ61278.1"/>
    </source>
</evidence>
<dbReference type="Pfam" id="PF07729">
    <property type="entry name" value="FCD"/>
    <property type="match status" value="1"/>
</dbReference>
<keyword evidence="2" id="KW-0238">DNA-binding</keyword>
<evidence type="ECO:0000256" key="2">
    <source>
        <dbReference type="ARBA" id="ARBA00023125"/>
    </source>
</evidence>
<dbReference type="EMBL" id="DXBF01000007">
    <property type="protein sequence ID" value="HIZ61278.1"/>
    <property type="molecule type" value="Genomic_DNA"/>
</dbReference>
<dbReference type="InterPro" id="IPR011711">
    <property type="entry name" value="GntR_C"/>
</dbReference>
<dbReference type="PRINTS" id="PR00035">
    <property type="entry name" value="HTHGNTR"/>
</dbReference>
<name>A0A9D2FI75_9FIRM</name>
<reference evidence="5" key="1">
    <citation type="journal article" date="2021" name="PeerJ">
        <title>Extensive microbial diversity within the chicken gut microbiome revealed by metagenomics and culture.</title>
        <authorList>
            <person name="Gilroy R."/>
            <person name="Ravi A."/>
            <person name="Getino M."/>
            <person name="Pursley I."/>
            <person name="Horton D.L."/>
            <person name="Alikhan N.F."/>
            <person name="Baker D."/>
            <person name="Gharbi K."/>
            <person name="Hall N."/>
            <person name="Watson M."/>
            <person name="Adriaenssens E.M."/>
            <person name="Foster-Nyarko E."/>
            <person name="Jarju S."/>
            <person name="Secka A."/>
            <person name="Antonio M."/>
            <person name="Oren A."/>
            <person name="Chaudhuri R.R."/>
            <person name="La Ragione R."/>
            <person name="Hildebrand F."/>
            <person name="Pallen M.J."/>
        </authorList>
    </citation>
    <scope>NUCLEOTIDE SEQUENCE</scope>
    <source>
        <strain evidence="5">CHK188-11489</strain>
    </source>
</reference>
<dbReference type="SMART" id="SM00895">
    <property type="entry name" value="FCD"/>
    <property type="match status" value="1"/>
</dbReference>
<dbReference type="SUPFAM" id="SSF46785">
    <property type="entry name" value="Winged helix' DNA-binding domain"/>
    <property type="match status" value="1"/>
</dbReference>
<keyword evidence="1" id="KW-0805">Transcription regulation</keyword>
<dbReference type="InterPro" id="IPR036388">
    <property type="entry name" value="WH-like_DNA-bd_sf"/>
</dbReference>
<dbReference type="GO" id="GO:0003677">
    <property type="term" value="F:DNA binding"/>
    <property type="evidence" value="ECO:0007669"/>
    <property type="project" value="UniProtKB-KW"/>
</dbReference>
<dbReference type="InterPro" id="IPR000524">
    <property type="entry name" value="Tscrpt_reg_HTH_GntR"/>
</dbReference>
<reference evidence="5" key="2">
    <citation type="submission" date="2021-04" db="EMBL/GenBank/DDBJ databases">
        <authorList>
            <person name="Gilroy R."/>
        </authorList>
    </citation>
    <scope>NUCLEOTIDE SEQUENCE</scope>
    <source>
        <strain evidence="5">CHK188-11489</strain>
    </source>
</reference>
<evidence type="ECO:0000256" key="3">
    <source>
        <dbReference type="ARBA" id="ARBA00023163"/>
    </source>
</evidence>
<dbReference type="GO" id="GO:0003700">
    <property type="term" value="F:DNA-binding transcription factor activity"/>
    <property type="evidence" value="ECO:0007669"/>
    <property type="project" value="InterPro"/>
</dbReference>
<evidence type="ECO:0000313" key="6">
    <source>
        <dbReference type="Proteomes" id="UP000824105"/>
    </source>
</evidence>
<dbReference type="SUPFAM" id="SSF48008">
    <property type="entry name" value="GntR ligand-binding domain-like"/>
    <property type="match status" value="1"/>
</dbReference>
<evidence type="ECO:0000256" key="1">
    <source>
        <dbReference type="ARBA" id="ARBA00023015"/>
    </source>
</evidence>
<sequence>MRQTGPIQTISDQVYSILRRKICEGEYAPGSWLQEVDLCDQLGVSRSPVREALRRLVSDGLVINIPNKGTFVKEFTCKDIDEIFDMRVLLEGYAILRSHQNLTSQRIETLLAILREMEITYDAGRLEEYTRADEELHREIVALGNNSIVSWTYDRVGFMNQQFRVLSLSVRKRFEESMDEHRQTIHALIEGRAEEAEQCNRRHLELARACIKEQLEHKAKR</sequence>
<dbReference type="Pfam" id="PF00392">
    <property type="entry name" value="GntR"/>
    <property type="match status" value="1"/>
</dbReference>
<dbReference type="SMART" id="SM00345">
    <property type="entry name" value="HTH_GNTR"/>
    <property type="match status" value="1"/>
</dbReference>
<accession>A0A9D2FI75</accession>
<dbReference type="InterPro" id="IPR036390">
    <property type="entry name" value="WH_DNA-bd_sf"/>
</dbReference>
<protein>
    <submittedName>
        <fullName evidence="5">GntR family transcriptional regulator</fullName>
    </submittedName>
</protein>
<dbReference type="AlphaFoldDB" id="A0A9D2FI75"/>
<proteinExistence type="predicted"/>
<organism evidence="5 6">
    <name type="scientific">Candidatus Gemmiger avistercoris</name>
    <dbReference type="NCBI Taxonomy" id="2838606"/>
    <lineage>
        <taxon>Bacteria</taxon>
        <taxon>Bacillati</taxon>
        <taxon>Bacillota</taxon>
        <taxon>Clostridia</taxon>
        <taxon>Eubacteriales</taxon>
        <taxon>Gemmiger</taxon>
    </lineage>
</organism>
<feature type="domain" description="HTH gntR-type" evidence="4">
    <location>
        <begin position="8"/>
        <end position="75"/>
    </location>
</feature>
<keyword evidence="3" id="KW-0804">Transcription</keyword>